<reference evidence="1 2" key="1">
    <citation type="journal article" date="2008" name="BMC Genomics">
        <title>Acidithiobacillus ferrooxidans metabolism: from genome sequence to industrial applications.</title>
        <authorList>
            <person name="Valdes J."/>
            <person name="Pedroso I."/>
            <person name="Quatrini R."/>
            <person name="Dodson R.J."/>
            <person name="Tettelin H."/>
            <person name="Blake R.II."/>
            <person name="Eisen J.A."/>
            <person name="Holmes D.S."/>
        </authorList>
    </citation>
    <scope>NUCLEOTIDE SEQUENCE [LARGE SCALE GENOMIC DNA]</scope>
    <source>
        <strain evidence="2">ATCC 23270 / DSM 14882 / CIP 104768 / NCIMB 8455</strain>
    </source>
</reference>
<dbReference type="EMBL" id="CP001219">
    <property type="protein sequence ID" value="ACK80931.1"/>
    <property type="molecule type" value="Genomic_DNA"/>
</dbReference>
<accession>B7J7R9</accession>
<dbReference type="PaxDb" id="243159-AFE_2602"/>
<dbReference type="HOGENOM" id="CLU_2393147_0_0_6"/>
<evidence type="ECO:0000313" key="2">
    <source>
        <dbReference type="Proteomes" id="UP000001362"/>
    </source>
</evidence>
<sequence>MVIKLFVSEMERFKLGEFLNEQPTYNVDCPWSSTVRLPRALTIVGTIRGAGGYLLLSTSSRRSILPKAPICPNLNGNAAINDIRGTVGLVYSY</sequence>
<evidence type="ECO:0000313" key="1">
    <source>
        <dbReference type="EMBL" id="ACK80931.1"/>
    </source>
</evidence>
<protein>
    <submittedName>
        <fullName evidence="1">Uncharacterized protein</fullName>
    </submittedName>
</protein>
<organism evidence="1 2">
    <name type="scientific">Acidithiobacillus ferrooxidans (strain ATCC 23270 / DSM 14882 / CIP 104768 / NCIMB 8455)</name>
    <name type="common">Ferrobacillus ferrooxidans (strain ATCC 23270)</name>
    <dbReference type="NCBI Taxonomy" id="243159"/>
    <lineage>
        <taxon>Bacteria</taxon>
        <taxon>Pseudomonadati</taxon>
        <taxon>Pseudomonadota</taxon>
        <taxon>Acidithiobacillia</taxon>
        <taxon>Acidithiobacillales</taxon>
        <taxon>Acidithiobacillaceae</taxon>
        <taxon>Acidithiobacillus</taxon>
    </lineage>
</organism>
<proteinExistence type="predicted"/>
<dbReference type="AlphaFoldDB" id="B7J7R9"/>
<dbReference type="Proteomes" id="UP000001362">
    <property type="component" value="Chromosome"/>
</dbReference>
<keyword evidence="2" id="KW-1185">Reference proteome</keyword>
<dbReference type="KEGG" id="afr:AFE_2602"/>
<name>B7J7R9_ACIF2</name>
<gene>
    <name evidence="1" type="ordered locus">AFE_2602</name>
</gene>